<keyword evidence="2" id="KW-0240">DNA-directed RNA polymerase</keyword>
<evidence type="ECO:0000256" key="1">
    <source>
        <dbReference type="ARBA" id="ARBA00012418"/>
    </source>
</evidence>
<gene>
    <name evidence="8" type="ORF">METZ01_LOCUS325031</name>
</gene>
<organism evidence="8">
    <name type="scientific">marine metagenome</name>
    <dbReference type="NCBI Taxonomy" id="408172"/>
    <lineage>
        <taxon>unclassified sequences</taxon>
        <taxon>metagenomes</taxon>
        <taxon>ecological metagenomes</taxon>
    </lineage>
</organism>
<keyword evidence="5" id="KW-0804">Transcription</keyword>
<reference evidence="8" key="1">
    <citation type="submission" date="2018-05" db="EMBL/GenBank/DDBJ databases">
        <authorList>
            <person name="Lanie J.A."/>
            <person name="Ng W.-L."/>
            <person name="Kazmierczak K.M."/>
            <person name="Andrzejewski T.M."/>
            <person name="Davidsen T.M."/>
            <person name="Wayne K.J."/>
            <person name="Tettelin H."/>
            <person name="Glass J.I."/>
            <person name="Rusch D."/>
            <person name="Podicherti R."/>
            <person name="Tsui H.-C.T."/>
            <person name="Winkler M.E."/>
        </authorList>
    </citation>
    <scope>NUCLEOTIDE SEQUENCE</scope>
</reference>
<evidence type="ECO:0000256" key="3">
    <source>
        <dbReference type="ARBA" id="ARBA00022679"/>
    </source>
</evidence>
<keyword evidence="4" id="KW-0548">Nucleotidyltransferase</keyword>
<dbReference type="GO" id="GO:0003677">
    <property type="term" value="F:DNA binding"/>
    <property type="evidence" value="ECO:0007669"/>
    <property type="project" value="InterPro"/>
</dbReference>
<dbReference type="SUPFAM" id="SSF64484">
    <property type="entry name" value="beta and beta-prime subunits of DNA dependent RNA-polymerase"/>
    <property type="match status" value="1"/>
</dbReference>
<dbReference type="EC" id="2.7.7.6" evidence="1"/>
<comment type="catalytic activity">
    <reaction evidence="6">
        <text>RNA(n) + a ribonucleoside 5'-triphosphate = RNA(n+1) + diphosphate</text>
        <dbReference type="Rhea" id="RHEA:21248"/>
        <dbReference type="Rhea" id="RHEA-COMP:14527"/>
        <dbReference type="Rhea" id="RHEA-COMP:17342"/>
        <dbReference type="ChEBI" id="CHEBI:33019"/>
        <dbReference type="ChEBI" id="CHEBI:61557"/>
        <dbReference type="ChEBI" id="CHEBI:140395"/>
        <dbReference type="EC" id="2.7.7.6"/>
    </reaction>
</comment>
<keyword evidence="3" id="KW-0808">Transferase</keyword>
<dbReference type="GO" id="GO:0003899">
    <property type="term" value="F:DNA-directed RNA polymerase activity"/>
    <property type="evidence" value="ECO:0007669"/>
    <property type="project" value="UniProtKB-EC"/>
</dbReference>
<dbReference type="GO" id="GO:0000428">
    <property type="term" value="C:DNA-directed RNA polymerase complex"/>
    <property type="evidence" value="ECO:0007669"/>
    <property type="project" value="UniProtKB-KW"/>
</dbReference>
<dbReference type="GO" id="GO:0006351">
    <property type="term" value="P:DNA-templated transcription"/>
    <property type="evidence" value="ECO:0007669"/>
    <property type="project" value="InterPro"/>
</dbReference>
<evidence type="ECO:0000256" key="6">
    <source>
        <dbReference type="ARBA" id="ARBA00048552"/>
    </source>
</evidence>
<dbReference type="InterPro" id="IPR007080">
    <property type="entry name" value="RNA_pol_Rpb1_1"/>
</dbReference>
<feature type="domain" description="RNA polymerase N-terminal" evidence="7">
    <location>
        <begin position="1"/>
        <end position="269"/>
    </location>
</feature>
<proteinExistence type="predicted"/>
<evidence type="ECO:0000259" key="7">
    <source>
        <dbReference type="SMART" id="SM00663"/>
    </source>
</evidence>
<name>A0A382PH49_9ZZZZ</name>
<feature type="non-terminal residue" evidence="8">
    <location>
        <position position="344"/>
    </location>
</feature>
<dbReference type="InterPro" id="IPR000722">
    <property type="entry name" value="RNA_pol_asu"/>
</dbReference>
<dbReference type="Gene3D" id="2.40.40.20">
    <property type="match status" value="1"/>
</dbReference>
<dbReference type="InterPro" id="IPR006592">
    <property type="entry name" value="RNA_pol_N"/>
</dbReference>
<evidence type="ECO:0000256" key="2">
    <source>
        <dbReference type="ARBA" id="ARBA00022478"/>
    </source>
</evidence>
<dbReference type="Gene3D" id="1.10.40.90">
    <property type="match status" value="1"/>
</dbReference>
<dbReference type="Pfam" id="PF00623">
    <property type="entry name" value="RNA_pol_Rpb1_2"/>
    <property type="match status" value="1"/>
</dbReference>
<dbReference type="InterPro" id="IPR042102">
    <property type="entry name" value="RNA_pol_Rpb1_3_sf"/>
</dbReference>
<dbReference type="Pfam" id="PF04997">
    <property type="entry name" value="RNA_pol_Rpb1_1"/>
    <property type="match status" value="1"/>
</dbReference>
<dbReference type="EMBL" id="UINC01107071">
    <property type="protein sequence ID" value="SVC72177.1"/>
    <property type="molecule type" value="Genomic_DNA"/>
</dbReference>
<dbReference type="PANTHER" id="PTHR19376:SF54">
    <property type="entry name" value="DNA-DIRECTED RNA POLYMERASE SUBUNIT BETA"/>
    <property type="match status" value="1"/>
</dbReference>
<evidence type="ECO:0000256" key="5">
    <source>
        <dbReference type="ARBA" id="ARBA00023163"/>
    </source>
</evidence>
<sequence>PPDLRPLVALDGGRFATSDLNDLYRRVINRNNRLKRLMELHAPEVIIRNEKRMLQEAVDALIDNGRHGRVVRGPGTRPLKSLSDMLKGKVGRFRQNLLGKRVDYSGRSVIVVGPELQLHQCGIPKEMAVELFKPFIIRKLQEHNYAQTIKKAKNMTENMSPKVWEVLEEVIEDHPVLLNRAPTLHRLGIQAFEPQLVEGRAIRIHPLVCKAFNADFDGDQMAVHLPLSVEAQIEAKLLMMASRNVLKPAHGRPIAVPDLDIVLGCSFLTKVVPISTNGHSVRSFRDQDEAIFAHDQGNLELHESVNLYFNEEKGEVENPILTTVGRIKFNQVVPDELFFEDAET</sequence>
<feature type="non-terminal residue" evidence="8">
    <location>
        <position position="1"/>
    </location>
</feature>
<protein>
    <recommendedName>
        <fullName evidence="1">DNA-directed RNA polymerase</fullName>
        <ecNumber evidence="1">2.7.7.6</ecNumber>
    </recommendedName>
</protein>
<accession>A0A382PH49</accession>
<evidence type="ECO:0000256" key="4">
    <source>
        <dbReference type="ARBA" id="ARBA00022695"/>
    </source>
</evidence>
<dbReference type="AlphaFoldDB" id="A0A382PH49"/>
<dbReference type="PANTHER" id="PTHR19376">
    <property type="entry name" value="DNA-DIRECTED RNA POLYMERASE"/>
    <property type="match status" value="1"/>
</dbReference>
<dbReference type="InterPro" id="IPR045867">
    <property type="entry name" value="DNA-dir_RpoC_beta_prime"/>
</dbReference>
<dbReference type="Gene3D" id="1.10.274.100">
    <property type="entry name" value="RNA polymerase Rpb1, domain 3"/>
    <property type="match status" value="1"/>
</dbReference>
<dbReference type="SMART" id="SM00663">
    <property type="entry name" value="RPOLA_N"/>
    <property type="match status" value="1"/>
</dbReference>
<evidence type="ECO:0000313" key="8">
    <source>
        <dbReference type="EMBL" id="SVC72177.1"/>
    </source>
</evidence>